<accession>A0A915HPV0</accession>
<reference evidence="2" key="1">
    <citation type="submission" date="2022-11" db="UniProtKB">
        <authorList>
            <consortium name="WormBaseParasite"/>
        </authorList>
    </citation>
    <scope>IDENTIFICATION</scope>
</reference>
<keyword evidence="1" id="KW-1185">Reference proteome</keyword>
<sequence>MSNENNNNGNYQLCNDVTCILIQPGTATKEYYFCDNLQQNMQWGNGYRKSDGVTLQILHLPIDPLMSTQLGHLLQIL</sequence>
<evidence type="ECO:0000313" key="2">
    <source>
        <dbReference type="WBParaSite" id="nRc.2.0.1.t03377-RA"/>
    </source>
</evidence>
<dbReference type="Proteomes" id="UP000887565">
    <property type="component" value="Unplaced"/>
</dbReference>
<organism evidence="1 2">
    <name type="scientific">Romanomermis culicivorax</name>
    <name type="common">Nematode worm</name>
    <dbReference type="NCBI Taxonomy" id="13658"/>
    <lineage>
        <taxon>Eukaryota</taxon>
        <taxon>Metazoa</taxon>
        <taxon>Ecdysozoa</taxon>
        <taxon>Nematoda</taxon>
        <taxon>Enoplea</taxon>
        <taxon>Dorylaimia</taxon>
        <taxon>Mermithida</taxon>
        <taxon>Mermithoidea</taxon>
        <taxon>Mermithidae</taxon>
        <taxon>Romanomermis</taxon>
    </lineage>
</organism>
<proteinExistence type="predicted"/>
<dbReference type="AlphaFoldDB" id="A0A915HPV0"/>
<evidence type="ECO:0000313" key="1">
    <source>
        <dbReference type="Proteomes" id="UP000887565"/>
    </source>
</evidence>
<name>A0A915HPV0_ROMCU</name>
<dbReference type="WBParaSite" id="nRc.2.0.1.t03377-RA">
    <property type="protein sequence ID" value="nRc.2.0.1.t03377-RA"/>
    <property type="gene ID" value="nRc.2.0.1.g03377"/>
</dbReference>
<protein>
    <submittedName>
        <fullName evidence="2">Uncharacterized protein</fullName>
    </submittedName>
</protein>